<evidence type="ECO:0000256" key="1">
    <source>
        <dbReference type="SAM" id="MobiDB-lite"/>
    </source>
</evidence>
<dbReference type="AlphaFoldDB" id="X0VX64"/>
<protein>
    <submittedName>
        <fullName evidence="3">Uncharacterized protein</fullName>
    </submittedName>
</protein>
<reference evidence="3" key="1">
    <citation type="journal article" date="2014" name="Front. Microbiol.">
        <title>High frequency of phylogenetically diverse reductive dehalogenase-homologous genes in deep subseafloor sedimentary metagenomes.</title>
        <authorList>
            <person name="Kawai M."/>
            <person name="Futagami T."/>
            <person name="Toyoda A."/>
            <person name="Takaki Y."/>
            <person name="Nishi S."/>
            <person name="Hori S."/>
            <person name="Arai W."/>
            <person name="Tsubouchi T."/>
            <person name="Morono Y."/>
            <person name="Uchiyama I."/>
            <person name="Ito T."/>
            <person name="Fujiyama A."/>
            <person name="Inagaki F."/>
            <person name="Takami H."/>
        </authorList>
    </citation>
    <scope>NUCLEOTIDE SEQUENCE</scope>
    <source>
        <strain evidence="3">Expedition CK06-06</strain>
    </source>
</reference>
<dbReference type="EMBL" id="BARS01039269">
    <property type="protein sequence ID" value="GAG17003.1"/>
    <property type="molecule type" value="Genomic_DNA"/>
</dbReference>
<name>X0VX64_9ZZZZ</name>
<evidence type="ECO:0000313" key="3">
    <source>
        <dbReference type="EMBL" id="GAG17003.1"/>
    </source>
</evidence>
<organism evidence="3">
    <name type="scientific">marine sediment metagenome</name>
    <dbReference type="NCBI Taxonomy" id="412755"/>
    <lineage>
        <taxon>unclassified sequences</taxon>
        <taxon>metagenomes</taxon>
        <taxon>ecological metagenomes</taxon>
    </lineage>
</organism>
<feature type="region of interest" description="Disordered" evidence="1">
    <location>
        <begin position="47"/>
        <end position="71"/>
    </location>
</feature>
<sequence>MKYTPYLIGAIAGGILVYIFAYMAYAKQQKKHLLEMQTAAPTGVQTGIPNYQEAPEHTQVDTVGAGERKSY</sequence>
<accession>X0VX64</accession>
<gene>
    <name evidence="3" type="ORF">S01H1_59982</name>
</gene>
<feature type="transmembrane region" description="Helical" evidence="2">
    <location>
        <begin position="6"/>
        <end position="26"/>
    </location>
</feature>
<keyword evidence="2" id="KW-0812">Transmembrane</keyword>
<proteinExistence type="predicted"/>
<evidence type="ECO:0000256" key="2">
    <source>
        <dbReference type="SAM" id="Phobius"/>
    </source>
</evidence>
<keyword evidence="2" id="KW-0472">Membrane</keyword>
<keyword evidence="2" id="KW-1133">Transmembrane helix</keyword>
<comment type="caution">
    <text evidence="3">The sequence shown here is derived from an EMBL/GenBank/DDBJ whole genome shotgun (WGS) entry which is preliminary data.</text>
</comment>